<comment type="caution">
    <text evidence="2">The sequence shown here is derived from an EMBL/GenBank/DDBJ whole genome shotgun (WGS) entry which is preliminary data.</text>
</comment>
<proteinExistence type="predicted"/>
<keyword evidence="1" id="KW-1133">Transmembrane helix</keyword>
<dbReference type="PROSITE" id="PS50244">
    <property type="entry name" value="S5A_REDUCTASE"/>
    <property type="match status" value="1"/>
</dbReference>
<feature type="transmembrane region" description="Helical" evidence="1">
    <location>
        <begin position="229"/>
        <end position="247"/>
    </location>
</feature>
<dbReference type="Proteomes" id="UP001597391">
    <property type="component" value="Unassembled WGS sequence"/>
</dbReference>
<evidence type="ECO:0000313" key="2">
    <source>
        <dbReference type="EMBL" id="MFD2840038.1"/>
    </source>
</evidence>
<evidence type="ECO:0000313" key="3">
    <source>
        <dbReference type="Proteomes" id="UP001597391"/>
    </source>
</evidence>
<reference evidence="3" key="1">
    <citation type="journal article" date="2019" name="Int. J. Syst. Evol. Microbiol.">
        <title>The Global Catalogue of Microorganisms (GCM) 10K type strain sequencing project: providing services to taxonomists for standard genome sequencing and annotation.</title>
        <authorList>
            <consortium name="The Broad Institute Genomics Platform"/>
            <consortium name="The Broad Institute Genome Sequencing Center for Infectious Disease"/>
            <person name="Wu L."/>
            <person name="Ma J."/>
        </authorList>
    </citation>
    <scope>NUCLEOTIDE SEQUENCE [LARGE SCALE GENOMIC DNA]</scope>
    <source>
        <strain evidence="3">KCTC 33576</strain>
    </source>
</reference>
<dbReference type="InterPro" id="IPR010721">
    <property type="entry name" value="UstE-like"/>
</dbReference>
<name>A0ABW5XE76_9MICO</name>
<gene>
    <name evidence="2" type="ORF">ACFSYH_05575</name>
</gene>
<feature type="transmembrane region" description="Helical" evidence="1">
    <location>
        <begin position="103"/>
        <end position="123"/>
    </location>
</feature>
<accession>A0ABW5XE76</accession>
<keyword evidence="3" id="KW-1185">Reference proteome</keyword>
<dbReference type="PANTHER" id="PTHR32251:SF17">
    <property type="entry name" value="STEROID 5-ALPHA REDUCTASE C-TERMINAL DOMAIN-CONTAINING PROTEIN"/>
    <property type="match status" value="1"/>
</dbReference>
<keyword evidence="1" id="KW-0472">Membrane</keyword>
<organism evidence="2 3">
    <name type="scientific">Populibacterium corticicola</name>
    <dbReference type="NCBI Taxonomy" id="1812826"/>
    <lineage>
        <taxon>Bacteria</taxon>
        <taxon>Bacillati</taxon>
        <taxon>Actinomycetota</taxon>
        <taxon>Actinomycetes</taxon>
        <taxon>Micrococcales</taxon>
        <taxon>Jonesiaceae</taxon>
        <taxon>Populibacterium</taxon>
    </lineage>
</organism>
<feature type="transmembrane region" description="Helical" evidence="1">
    <location>
        <begin position="44"/>
        <end position="64"/>
    </location>
</feature>
<feature type="transmembrane region" description="Helical" evidence="1">
    <location>
        <begin position="253"/>
        <end position="274"/>
    </location>
</feature>
<evidence type="ECO:0000256" key="1">
    <source>
        <dbReference type="SAM" id="Phobius"/>
    </source>
</evidence>
<feature type="transmembrane region" description="Helical" evidence="1">
    <location>
        <begin position="179"/>
        <end position="198"/>
    </location>
</feature>
<dbReference type="RefSeq" id="WP_377465681.1">
    <property type="nucleotide sequence ID" value="NZ_JBHUOP010000002.1"/>
</dbReference>
<dbReference type="Gene3D" id="1.20.120.1630">
    <property type="match status" value="1"/>
</dbReference>
<sequence length="303" mass="33310">MTQVPAPEQSPARSNLPKSLILILAVVLIGAFVAWAVGSISQELGGFKLFMLAVAAAFLIQWIVFIPANIWKTEKFFDLVGGSTYSSLTLLLLILVPEKNARATVIAVFVMLWSARLATFLFRRVRKSGKDGRFDEIKKTPVRFFNVWNIQGLWVTFTAAAAWAGITSQKNVAGSGVDVFLIVGAILWIAGFAIEIIADGQKSAFRAKPENKDAFITTGLWSISRHPNYLGEIMLWLGIAVIAFPALSGWGYVALFSPIFVFILLNFVSGVPLLEKHADEKWGGQAEYEAYKASTPVLFPRIP</sequence>
<dbReference type="PANTHER" id="PTHR32251">
    <property type="entry name" value="3-OXO-5-ALPHA-STEROID 4-DEHYDROGENASE"/>
    <property type="match status" value="1"/>
</dbReference>
<feature type="transmembrane region" description="Helical" evidence="1">
    <location>
        <begin position="144"/>
        <end position="167"/>
    </location>
</feature>
<keyword evidence="1" id="KW-0812">Transmembrane</keyword>
<feature type="transmembrane region" description="Helical" evidence="1">
    <location>
        <begin position="76"/>
        <end position="97"/>
    </location>
</feature>
<feature type="transmembrane region" description="Helical" evidence="1">
    <location>
        <begin position="20"/>
        <end position="38"/>
    </location>
</feature>
<protein>
    <submittedName>
        <fullName evidence="2">DUF1295 domain-containing protein</fullName>
    </submittedName>
</protein>
<dbReference type="Pfam" id="PF06966">
    <property type="entry name" value="DUF1295"/>
    <property type="match status" value="1"/>
</dbReference>
<dbReference type="EMBL" id="JBHUOP010000002">
    <property type="protein sequence ID" value="MFD2840038.1"/>
    <property type="molecule type" value="Genomic_DNA"/>
</dbReference>